<reference evidence="2 3" key="1">
    <citation type="submission" date="2015-09" db="EMBL/GenBank/DDBJ databases">
        <authorList>
            <consortium name="Pathogen Informatics"/>
        </authorList>
    </citation>
    <scope>NUCLEOTIDE SEQUENCE [LARGE SCALE GENOMIC DNA]</scope>
    <source>
        <strain evidence="2 3">2789STDY5608850</strain>
    </source>
</reference>
<feature type="transmembrane region" description="Helical" evidence="1">
    <location>
        <begin position="146"/>
        <end position="162"/>
    </location>
</feature>
<evidence type="ECO:0000313" key="3">
    <source>
        <dbReference type="Proteomes" id="UP000095651"/>
    </source>
</evidence>
<organism evidence="2 3">
    <name type="scientific">Hungatella hathewayi</name>
    <dbReference type="NCBI Taxonomy" id="154046"/>
    <lineage>
        <taxon>Bacteria</taxon>
        <taxon>Bacillati</taxon>
        <taxon>Bacillota</taxon>
        <taxon>Clostridia</taxon>
        <taxon>Lachnospirales</taxon>
        <taxon>Lachnospiraceae</taxon>
        <taxon>Hungatella</taxon>
    </lineage>
</organism>
<accession>A0A174CVD5</accession>
<proteinExistence type="predicted"/>
<protein>
    <submittedName>
        <fullName evidence="2">Uncharacterized protein</fullName>
    </submittedName>
</protein>
<gene>
    <name evidence="2" type="ORF">ERS852407_02060</name>
</gene>
<dbReference type="RefSeq" id="WP_055654733.1">
    <property type="nucleotide sequence ID" value="NZ_CABIXC010000004.1"/>
</dbReference>
<feature type="transmembrane region" description="Helical" evidence="1">
    <location>
        <begin position="116"/>
        <end position="134"/>
    </location>
</feature>
<keyword evidence="1" id="KW-0472">Membrane</keyword>
<feature type="transmembrane region" description="Helical" evidence="1">
    <location>
        <begin position="168"/>
        <end position="187"/>
    </location>
</feature>
<keyword evidence="1" id="KW-0812">Transmembrane</keyword>
<dbReference type="AlphaFoldDB" id="A0A174CVD5"/>
<feature type="transmembrane region" description="Helical" evidence="1">
    <location>
        <begin position="7"/>
        <end position="27"/>
    </location>
</feature>
<evidence type="ECO:0000313" key="2">
    <source>
        <dbReference type="EMBL" id="CUO17382.1"/>
    </source>
</evidence>
<evidence type="ECO:0000256" key="1">
    <source>
        <dbReference type="SAM" id="Phobius"/>
    </source>
</evidence>
<keyword evidence="1" id="KW-1133">Transmembrane helix</keyword>
<sequence>MERKRFCYYLSNFMILCSLGFIYWNVYSTVAVYHFILGLFDLRMINTINYILRDLVGFLALLYITFDYRGIIRKNHALYEKLYAVCAAVIICNYLLMTVASRVLMAAFGRIPEKFFFLGIGILCLTGYLIAGISISKALFDKEMKILSWIVTGVLIVVLLFMRDQYFIWRLVMAFKSAVFLGGAFYIRKKPLQIRGAFLARPGF</sequence>
<name>A0A174CVD5_9FIRM</name>
<dbReference type="Proteomes" id="UP000095651">
    <property type="component" value="Unassembled WGS sequence"/>
</dbReference>
<dbReference type="EMBL" id="CYZE01000004">
    <property type="protein sequence ID" value="CUO17382.1"/>
    <property type="molecule type" value="Genomic_DNA"/>
</dbReference>
<feature type="transmembrane region" description="Helical" evidence="1">
    <location>
        <begin position="78"/>
        <end position="96"/>
    </location>
</feature>
<feature type="transmembrane region" description="Helical" evidence="1">
    <location>
        <begin position="47"/>
        <end position="66"/>
    </location>
</feature>